<feature type="region of interest" description="Disordered" evidence="3">
    <location>
        <begin position="430"/>
        <end position="516"/>
    </location>
</feature>
<dbReference type="PANTHER" id="PTHR24179">
    <property type="entry name" value="PROTEIN PHOSPHATASE 1 REGULATORY SUBUNIT 12"/>
    <property type="match status" value="1"/>
</dbReference>
<evidence type="ECO:0000313" key="5">
    <source>
        <dbReference type="Proteomes" id="UP000053660"/>
    </source>
</evidence>
<dbReference type="SMART" id="SM00248">
    <property type="entry name" value="ANK"/>
    <property type="match status" value="4"/>
</dbReference>
<dbReference type="EMBL" id="KN549770">
    <property type="protein sequence ID" value="KHJ96078.1"/>
    <property type="molecule type" value="Genomic_DNA"/>
</dbReference>
<keyword evidence="2" id="KW-0040">ANK repeat</keyword>
<proteinExistence type="predicted"/>
<dbReference type="PROSITE" id="PS50297">
    <property type="entry name" value="ANK_REP_REGION"/>
    <property type="match status" value="3"/>
</dbReference>
<feature type="region of interest" description="Disordered" evidence="3">
    <location>
        <begin position="351"/>
        <end position="390"/>
    </location>
</feature>
<protein>
    <submittedName>
        <fullName evidence="4">Ankyrin repeat protein</fullName>
    </submittedName>
</protein>
<keyword evidence="5" id="KW-1185">Reference proteome</keyword>
<dbReference type="PROSITE" id="PS50088">
    <property type="entry name" value="ANK_REPEAT"/>
    <property type="match status" value="3"/>
</dbReference>
<feature type="compositionally biased region" description="Basic and acidic residues" evidence="3">
    <location>
        <begin position="11"/>
        <end position="28"/>
    </location>
</feature>
<gene>
    <name evidence="4" type="ORF">OESDEN_03970</name>
</gene>
<dbReference type="InterPro" id="IPR051226">
    <property type="entry name" value="PP1_Regulatory_Subunit"/>
</dbReference>
<evidence type="ECO:0000256" key="3">
    <source>
        <dbReference type="SAM" id="MobiDB-lite"/>
    </source>
</evidence>
<dbReference type="GO" id="GO:0005737">
    <property type="term" value="C:cytoplasm"/>
    <property type="evidence" value="ECO:0007669"/>
    <property type="project" value="TreeGrafter"/>
</dbReference>
<dbReference type="InterPro" id="IPR002110">
    <property type="entry name" value="Ankyrin_rpt"/>
</dbReference>
<feature type="region of interest" description="Disordered" evidence="3">
    <location>
        <begin position="1"/>
        <end position="40"/>
    </location>
</feature>
<name>A0A0B1TEW1_OESDE</name>
<dbReference type="PANTHER" id="PTHR24179:SF29">
    <property type="entry name" value="LD46604P"/>
    <property type="match status" value="1"/>
</dbReference>
<dbReference type="OrthoDB" id="19014at2759"/>
<evidence type="ECO:0000313" key="4">
    <source>
        <dbReference type="EMBL" id="KHJ96078.1"/>
    </source>
</evidence>
<dbReference type="Gene3D" id="1.25.40.20">
    <property type="entry name" value="Ankyrin repeat-containing domain"/>
    <property type="match status" value="2"/>
</dbReference>
<dbReference type="Proteomes" id="UP000053660">
    <property type="component" value="Unassembled WGS sequence"/>
</dbReference>
<dbReference type="AlphaFoldDB" id="A0A0B1TEW1"/>
<accession>A0A0B1TEW1</accession>
<feature type="compositionally biased region" description="Polar residues" evidence="3">
    <location>
        <begin position="377"/>
        <end position="388"/>
    </location>
</feature>
<feature type="compositionally biased region" description="Polar residues" evidence="3">
    <location>
        <begin position="318"/>
        <end position="329"/>
    </location>
</feature>
<feature type="repeat" description="ANK" evidence="2">
    <location>
        <begin position="75"/>
        <end position="107"/>
    </location>
</feature>
<evidence type="ECO:0000256" key="1">
    <source>
        <dbReference type="ARBA" id="ARBA00022737"/>
    </source>
</evidence>
<reference evidence="4 5" key="1">
    <citation type="submission" date="2014-03" db="EMBL/GenBank/DDBJ databases">
        <title>Draft genome of the hookworm Oesophagostomum dentatum.</title>
        <authorList>
            <person name="Mitreva M."/>
        </authorList>
    </citation>
    <scope>NUCLEOTIDE SEQUENCE [LARGE SCALE GENOMIC DNA]</scope>
    <source>
        <strain evidence="4 5">OD-Hann</strain>
    </source>
</reference>
<feature type="repeat" description="ANK" evidence="2">
    <location>
        <begin position="203"/>
        <end position="235"/>
    </location>
</feature>
<feature type="compositionally biased region" description="Basic residues" evidence="3">
    <location>
        <begin position="486"/>
        <end position="496"/>
    </location>
</feature>
<keyword evidence="1" id="KW-0677">Repeat</keyword>
<feature type="repeat" description="ANK" evidence="2">
    <location>
        <begin position="108"/>
        <end position="140"/>
    </location>
</feature>
<dbReference type="GO" id="GO:0004857">
    <property type="term" value="F:enzyme inhibitor activity"/>
    <property type="evidence" value="ECO:0007669"/>
    <property type="project" value="TreeGrafter"/>
</dbReference>
<dbReference type="GO" id="GO:0017020">
    <property type="term" value="F:myosin phosphatase regulator activity"/>
    <property type="evidence" value="ECO:0007669"/>
    <property type="project" value="TreeGrafter"/>
</dbReference>
<dbReference type="InterPro" id="IPR036770">
    <property type="entry name" value="Ankyrin_rpt-contain_sf"/>
</dbReference>
<evidence type="ECO:0000256" key="2">
    <source>
        <dbReference type="PROSITE-ProRule" id="PRU00023"/>
    </source>
</evidence>
<dbReference type="Pfam" id="PF12796">
    <property type="entry name" value="Ank_2"/>
    <property type="match status" value="2"/>
</dbReference>
<dbReference type="SUPFAM" id="SSF48403">
    <property type="entry name" value="Ankyrin repeat"/>
    <property type="match status" value="1"/>
</dbReference>
<organism evidence="4 5">
    <name type="scientific">Oesophagostomum dentatum</name>
    <name type="common">Nodular worm</name>
    <dbReference type="NCBI Taxonomy" id="61180"/>
    <lineage>
        <taxon>Eukaryota</taxon>
        <taxon>Metazoa</taxon>
        <taxon>Ecdysozoa</taxon>
        <taxon>Nematoda</taxon>
        <taxon>Chromadorea</taxon>
        <taxon>Rhabditida</taxon>
        <taxon>Rhabditina</taxon>
        <taxon>Rhabditomorpha</taxon>
        <taxon>Strongyloidea</taxon>
        <taxon>Strongylidae</taxon>
        <taxon>Oesophagostomum</taxon>
    </lineage>
</organism>
<feature type="region of interest" description="Disordered" evidence="3">
    <location>
        <begin position="296"/>
        <end position="334"/>
    </location>
</feature>
<sequence length="523" mass="58611">MTYPLTSPPYFRERRRDQLRKCDERERSLPPPRPRRQRLRFSPEVALLEATGRADAAEVERLLREGANPNSHNEDGLTPLHQCAIDDNQQIMLLLLSHGADVNAQDTEQWTPLHAAACCAHINVVKILIAHGANLLAVNADGNMPYDICDDETTLDAIESEMAARGITQAYIDDQRGAPEKAMLDDMKSLHQQGYPLDARQPDGSTYLHIAAANGYYDVAAFLLRCGVPATSRDNDLWQPVHAAACWAQPDLVELICEYGGDINAKTSSGEAPLDLCEDETTRAVIATMQQQEARKKRMAFGVRDSRRQSRRRKKFESPQQVATGSDNPFSARDLCEDETTRAVIATMQQQEARKKRMAFGVRDSRRQSRRRKKFESPQQVATGSDNPFSARGAIRRLSLRDRSGLAPARIEAQKEGADIIRSWSKEDVNSDVNAMPQPLHGNRDSPNKRVLKQSNKPKPMSPDEWLRKLETGGEEDEDGTPRRAGSQRRRPKKGKGPSEMQDLRPNGDASRRDKKPCCCVIC</sequence>
<dbReference type="PRINTS" id="PR01415">
    <property type="entry name" value="ANKYRIN"/>
</dbReference>